<evidence type="ECO:0000313" key="2">
    <source>
        <dbReference type="EMBL" id="KAH9318917.1"/>
    </source>
</evidence>
<evidence type="ECO:0000313" key="3">
    <source>
        <dbReference type="Proteomes" id="UP000824469"/>
    </source>
</evidence>
<sequence>MNIGGDTASFTVEERYSDKGRHEERGKDNSHDKMRERGARLVFTDGFKVNLMSDDIVIARGVFCDSSTHAVCHGMRLALFTIKFVISEAIVPTTPLPYPMTFAGTLAECVKGFVIWDVKDIKLDTLCKEA</sequence>
<reference evidence="2 3" key="1">
    <citation type="journal article" date="2021" name="Nat. Plants">
        <title>The Taxus genome provides insights into paclitaxel biosynthesis.</title>
        <authorList>
            <person name="Xiong X."/>
            <person name="Gou J."/>
            <person name="Liao Q."/>
            <person name="Li Y."/>
            <person name="Zhou Q."/>
            <person name="Bi G."/>
            <person name="Li C."/>
            <person name="Du R."/>
            <person name="Wang X."/>
            <person name="Sun T."/>
            <person name="Guo L."/>
            <person name="Liang H."/>
            <person name="Lu P."/>
            <person name="Wu Y."/>
            <person name="Zhang Z."/>
            <person name="Ro D.K."/>
            <person name="Shang Y."/>
            <person name="Huang S."/>
            <person name="Yan J."/>
        </authorList>
    </citation>
    <scope>NUCLEOTIDE SEQUENCE [LARGE SCALE GENOMIC DNA]</scope>
    <source>
        <strain evidence="2">Ta-2019</strain>
    </source>
</reference>
<gene>
    <name evidence="2" type="ORF">KI387_020686</name>
</gene>
<dbReference type="Proteomes" id="UP000824469">
    <property type="component" value="Unassembled WGS sequence"/>
</dbReference>
<feature type="non-terminal residue" evidence="2">
    <location>
        <position position="130"/>
    </location>
</feature>
<keyword evidence="3" id="KW-1185">Reference proteome</keyword>
<name>A0AA38GC70_TAXCH</name>
<dbReference type="AlphaFoldDB" id="A0AA38GC70"/>
<accession>A0AA38GC70</accession>
<comment type="caution">
    <text evidence="2">The sequence shown here is derived from an EMBL/GenBank/DDBJ whole genome shotgun (WGS) entry which is preliminary data.</text>
</comment>
<evidence type="ECO:0000256" key="1">
    <source>
        <dbReference type="SAM" id="MobiDB-lite"/>
    </source>
</evidence>
<protein>
    <submittedName>
        <fullName evidence="2">Uncharacterized protein</fullName>
    </submittedName>
</protein>
<proteinExistence type="predicted"/>
<organism evidence="2 3">
    <name type="scientific">Taxus chinensis</name>
    <name type="common">Chinese yew</name>
    <name type="synonym">Taxus wallichiana var. chinensis</name>
    <dbReference type="NCBI Taxonomy" id="29808"/>
    <lineage>
        <taxon>Eukaryota</taxon>
        <taxon>Viridiplantae</taxon>
        <taxon>Streptophyta</taxon>
        <taxon>Embryophyta</taxon>
        <taxon>Tracheophyta</taxon>
        <taxon>Spermatophyta</taxon>
        <taxon>Pinopsida</taxon>
        <taxon>Pinidae</taxon>
        <taxon>Conifers II</taxon>
        <taxon>Cupressales</taxon>
        <taxon>Taxaceae</taxon>
        <taxon>Taxus</taxon>
    </lineage>
</organism>
<feature type="region of interest" description="Disordered" evidence="1">
    <location>
        <begin position="14"/>
        <end position="33"/>
    </location>
</feature>
<dbReference type="EMBL" id="JAHRHJ020000004">
    <property type="protein sequence ID" value="KAH9318917.1"/>
    <property type="molecule type" value="Genomic_DNA"/>
</dbReference>